<protein>
    <submittedName>
        <fullName evidence="1">Uncharacterized protein</fullName>
    </submittedName>
</protein>
<name>A0A0M8ZVM2_9HYME</name>
<keyword evidence="2" id="KW-1185">Reference proteome</keyword>
<dbReference type="Proteomes" id="UP000053105">
    <property type="component" value="Unassembled WGS sequence"/>
</dbReference>
<dbReference type="AlphaFoldDB" id="A0A0M8ZVM2"/>
<dbReference type="EMBL" id="KQ435824">
    <property type="protein sequence ID" value="KOX72050.1"/>
    <property type="molecule type" value="Genomic_DNA"/>
</dbReference>
<gene>
    <name evidence="1" type="ORF">WN51_00911</name>
</gene>
<evidence type="ECO:0000313" key="2">
    <source>
        <dbReference type="Proteomes" id="UP000053105"/>
    </source>
</evidence>
<accession>A0A0M8ZVM2</accession>
<sequence>MWRNTYGLQFSVMGRTKDVFVDALRKSEPQMEIRRRVARERRRMLEHICYILRKASPNE</sequence>
<reference evidence="1 2" key="1">
    <citation type="submission" date="2015-07" db="EMBL/GenBank/DDBJ databases">
        <title>The genome of Melipona quadrifasciata.</title>
        <authorList>
            <person name="Pan H."/>
            <person name="Kapheim K."/>
        </authorList>
    </citation>
    <scope>NUCLEOTIDE SEQUENCE [LARGE SCALE GENOMIC DNA]</scope>
    <source>
        <strain evidence="1">0111107301</strain>
        <tissue evidence="1">Whole body</tissue>
    </source>
</reference>
<organism evidence="1 2">
    <name type="scientific">Melipona quadrifasciata</name>
    <dbReference type="NCBI Taxonomy" id="166423"/>
    <lineage>
        <taxon>Eukaryota</taxon>
        <taxon>Metazoa</taxon>
        <taxon>Ecdysozoa</taxon>
        <taxon>Arthropoda</taxon>
        <taxon>Hexapoda</taxon>
        <taxon>Insecta</taxon>
        <taxon>Pterygota</taxon>
        <taxon>Neoptera</taxon>
        <taxon>Endopterygota</taxon>
        <taxon>Hymenoptera</taxon>
        <taxon>Apocrita</taxon>
        <taxon>Aculeata</taxon>
        <taxon>Apoidea</taxon>
        <taxon>Anthophila</taxon>
        <taxon>Apidae</taxon>
        <taxon>Melipona</taxon>
    </lineage>
</organism>
<evidence type="ECO:0000313" key="1">
    <source>
        <dbReference type="EMBL" id="KOX72050.1"/>
    </source>
</evidence>
<proteinExistence type="predicted"/>